<evidence type="ECO:0000313" key="1">
    <source>
        <dbReference type="EMBL" id="MCR0980471.1"/>
    </source>
</evidence>
<dbReference type="RefSeq" id="WP_257714158.1">
    <property type="nucleotide sequence ID" value="NZ_JANJOU010000001.1"/>
</dbReference>
<sequence>MLLLFAGCAGPGGPWEEVLTVPVTAADGAPRRIAARLCRPEGASPARLVVINHGSPGEGASPRARYGLLPCDSGIARHFLARGEAVLAPLRRGYGPGGGAWAEGYGSCDAPDYAMAAAETGRDIRAAIALARGLPGIRPDGIAVIGQSAGGWGVLGLAADPPPGVTALVAVAPGRGGWRGGRPNENCAPDRLVADAGLLAGRGAGLPVLWLHTPNDSFFAPGLVRAMHRAFAAGGGQAILAGLPAWGEDGHGMFYGPGGAAAWGPPIDAWISAHP</sequence>
<accession>A0ABT1WXA8</accession>
<dbReference type="Gene3D" id="3.40.50.1820">
    <property type="entry name" value="alpha/beta hydrolase"/>
    <property type="match status" value="1"/>
</dbReference>
<evidence type="ECO:0008006" key="3">
    <source>
        <dbReference type="Google" id="ProtNLM"/>
    </source>
</evidence>
<reference evidence="1 2" key="1">
    <citation type="submission" date="2022-06" db="EMBL/GenBank/DDBJ databases">
        <title>Roseomonas CN29.</title>
        <authorList>
            <person name="Cheng Y."/>
            <person name="He X."/>
        </authorList>
    </citation>
    <scope>NUCLEOTIDE SEQUENCE [LARGE SCALE GENOMIC DNA]</scope>
    <source>
        <strain evidence="1 2">CN29</strain>
    </source>
</reference>
<proteinExistence type="predicted"/>
<dbReference type="Proteomes" id="UP001524642">
    <property type="component" value="Unassembled WGS sequence"/>
</dbReference>
<gene>
    <name evidence="1" type="ORF">NRP21_00220</name>
</gene>
<name>A0ABT1WXA8_9PROT</name>
<dbReference type="EMBL" id="JANJOU010000001">
    <property type="protein sequence ID" value="MCR0980471.1"/>
    <property type="molecule type" value="Genomic_DNA"/>
</dbReference>
<protein>
    <recommendedName>
        <fullName evidence="3">Peptidase S9 prolyl oligopeptidase catalytic domain-containing protein</fullName>
    </recommendedName>
</protein>
<comment type="caution">
    <text evidence="1">The sequence shown here is derived from an EMBL/GenBank/DDBJ whole genome shotgun (WGS) entry which is preliminary data.</text>
</comment>
<keyword evidence="2" id="KW-1185">Reference proteome</keyword>
<evidence type="ECO:0000313" key="2">
    <source>
        <dbReference type="Proteomes" id="UP001524642"/>
    </source>
</evidence>
<dbReference type="InterPro" id="IPR029058">
    <property type="entry name" value="AB_hydrolase_fold"/>
</dbReference>
<dbReference type="SUPFAM" id="SSF53474">
    <property type="entry name" value="alpha/beta-Hydrolases"/>
    <property type="match status" value="1"/>
</dbReference>
<organism evidence="1 2">
    <name type="scientific">Roseomonas populi</name>
    <dbReference type="NCBI Taxonomy" id="3121582"/>
    <lineage>
        <taxon>Bacteria</taxon>
        <taxon>Pseudomonadati</taxon>
        <taxon>Pseudomonadota</taxon>
        <taxon>Alphaproteobacteria</taxon>
        <taxon>Acetobacterales</taxon>
        <taxon>Roseomonadaceae</taxon>
        <taxon>Roseomonas</taxon>
    </lineage>
</organism>